<evidence type="ECO:0000313" key="1">
    <source>
        <dbReference type="EMBL" id="MCK8785424.1"/>
    </source>
</evidence>
<protein>
    <submittedName>
        <fullName evidence="1">Uncharacterized protein</fullName>
    </submittedName>
</protein>
<dbReference type="EMBL" id="JALPRX010000057">
    <property type="protein sequence ID" value="MCK8785424.1"/>
    <property type="molecule type" value="Genomic_DNA"/>
</dbReference>
<proteinExistence type="predicted"/>
<reference evidence="1" key="1">
    <citation type="submission" date="2022-04" db="EMBL/GenBank/DDBJ databases">
        <title>Roseomonas acroporae sp. nov., isolated from coral Acropora digitifera.</title>
        <authorList>
            <person name="Sun H."/>
        </authorList>
    </citation>
    <scope>NUCLEOTIDE SEQUENCE</scope>
    <source>
        <strain evidence="1">NAR14</strain>
    </source>
</reference>
<organism evidence="1 2">
    <name type="scientific">Roseomonas acroporae</name>
    <dbReference type="NCBI Taxonomy" id="2937791"/>
    <lineage>
        <taxon>Bacteria</taxon>
        <taxon>Pseudomonadati</taxon>
        <taxon>Pseudomonadota</taxon>
        <taxon>Alphaproteobacteria</taxon>
        <taxon>Acetobacterales</taxon>
        <taxon>Roseomonadaceae</taxon>
        <taxon>Roseomonas</taxon>
    </lineage>
</organism>
<gene>
    <name evidence="1" type="ORF">M0638_13625</name>
</gene>
<keyword evidence="2" id="KW-1185">Reference proteome</keyword>
<dbReference type="AlphaFoldDB" id="A0A9X1Y7H8"/>
<name>A0A9X1Y7H8_9PROT</name>
<dbReference type="RefSeq" id="WP_248667543.1">
    <property type="nucleotide sequence ID" value="NZ_JALPRX010000057.1"/>
</dbReference>
<dbReference type="Proteomes" id="UP001139516">
    <property type="component" value="Unassembled WGS sequence"/>
</dbReference>
<evidence type="ECO:0000313" key="2">
    <source>
        <dbReference type="Proteomes" id="UP001139516"/>
    </source>
</evidence>
<sequence length="72" mass="7643">MTGTADAADPVAATVAAIRCWSGITLPGEMARHALRDLEAMRRGLAALHGTLAFEDEPSGFELALHDLKEQP</sequence>
<comment type="caution">
    <text evidence="1">The sequence shown here is derived from an EMBL/GenBank/DDBJ whole genome shotgun (WGS) entry which is preliminary data.</text>
</comment>
<accession>A0A9X1Y7H8</accession>